<evidence type="ECO:0000256" key="1">
    <source>
        <dbReference type="ARBA" id="ARBA00018719"/>
    </source>
</evidence>
<dbReference type="PRINTS" id="PR00368">
    <property type="entry name" value="FADPNR"/>
</dbReference>
<dbReference type="PRINTS" id="PR00469">
    <property type="entry name" value="PNDRDTASEII"/>
</dbReference>
<dbReference type="InterPro" id="IPR050097">
    <property type="entry name" value="Ferredoxin-NADP_redctase_2"/>
</dbReference>
<dbReference type="InterPro" id="IPR014710">
    <property type="entry name" value="RmlC-like_jellyroll"/>
</dbReference>
<dbReference type="PROSITE" id="PS50042">
    <property type="entry name" value="CNMP_BINDING_3"/>
    <property type="match status" value="1"/>
</dbReference>
<reference evidence="5" key="1">
    <citation type="submission" date="2020-05" db="EMBL/GenBank/DDBJ databases">
        <title>Nod-independent and nitrogen-fixing Bradyrhizobium aeschynomene sp. nov. isolated from nodules of Aeschynomene indica.</title>
        <authorList>
            <person name="Zhang Z."/>
        </authorList>
    </citation>
    <scope>NUCLEOTIDE SEQUENCE</scope>
    <source>
        <strain evidence="5">83012</strain>
    </source>
</reference>
<accession>A0ABX2CA37</accession>
<keyword evidence="2" id="KW-0285">Flavoprotein</keyword>
<dbReference type="Proteomes" id="UP000886476">
    <property type="component" value="Unassembled WGS sequence"/>
</dbReference>
<protein>
    <recommendedName>
        <fullName evidence="1">Thioredoxin reductase</fullName>
    </recommendedName>
</protein>
<dbReference type="RefSeq" id="WP_172110190.1">
    <property type="nucleotide sequence ID" value="NZ_JABFDN010000002.1"/>
</dbReference>
<evidence type="ECO:0000256" key="2">
    <source>
        <dbReference type="ARBA" id="ARBA00022630"/>
    </source>
</evidence>
<evidence type="ECO:0000313" key="5">
    <source>
        <dbReference type="EMBL" id="NPU65116.1"/>
    </source>
</evidence>
<dbReference type="Pfam" id="PF00027">
    <property type="entry name" value="cNMP_binding"/>
    <property type="match status" value="1"/>
</dbReference>
<evidence type="ECO:0000313" key="6">
    <source>
        <dbReference type="Proteomes" id="UP000886476"/>
    </source>
</evidence>
<evidence type="ECO:0000259" key="4">
    <source>
        <dbReference type="PROSITE" id="PS50042"/>
    </source>
</evidence>
<dbReference type="InterPro" id="IPR018490">
    <property type="entry name" value="cNMP-bd_dom_sf"/>
</dbReference>
<dbReference type="SUPFAM" id="SSF51206">
    <property type="entry name" value="cAMP-binding domain-like"/>
    <property type="match status" value="1"/>
</dbReference>
<sequence length="572" mass="59898">MAVNDGTAADAAAQRAELARTLPRFDQTFPELTPQEIARLRGFGEIRTYDDGELLFETGKPGPGMFVILKGHVAITQRDGLGHVTPVIDQGPGQFLAEIAQLSGRVALVDGHAEGDVEVILIRPEKLRALLIAEAELGERIMRALILRRVNLIQGGAGGPVMIGPPQSAAIARLQSFLTRNGFPHHLLDPAVDHDAADLIARYSPTPAELPLVVVSDGSVLRNPSETELARAVGMIGGPRGEKVYDVAVVGCGPAGLATAVYGASEGLSVAVLDSRAFGGQAGASARIENYFGFPTGITGLALTARAFNQAQKFGAEIMIPVSVTALDCERKNGAFVLALEGGDEVRARSVVVASGARYRRPDLDRLKEFEGRGVWYWASPIEARLCAGQEVALVGGGNSAGQAAVFLSGHVKKVRMIIRGGGLAASMSRYLIERIEATPNIELLFNTEVVGLDGGADTGLERITLKSRLSGEKTPADIRNLFLFVGADPATGWLGDCGVTLDRAGFVVTGAQSEQNAGRMVSPLETSVPGVYAVGDVRSGSVKRVGGAIGEGAQVVAALHGFLADALVPPV</sequence>
<dbReference type="InterPro" id="IPR036188">
    <property type="entry name" value="FAD/NAD-bd_sf"/>
</dbReference>
<dbReference type="EMBL" id="JABFDN010000002">
    <property type="protein sequence ID" value="NPU65116.1"/>
    <property type="molecule type" value="Genomic_DNA"/>
</dbReference>
<dbReference type="SUPFAM" id="SSF51905">
    <property type="entry name" value="FAD/NAD(P)-binding domain"/>
    <property type="match status" value="1"/>
</dbReference>
<dbReference type="InterPro" id="IPR000595">
    <property type="entry name" value="cNMP-bd_dom"/>
</dbReference>
<keyword evidence="3" id="KW-0560">Oxidoreductase</keyword>
<dbReference type="PANTHER" id="PTHR48105">
    <property type="entry name" value="THIOREDOXIN REDUCTASE 1-RELATED-RELATED"/>
    <property type="match status" value="1"/>
</dbReference>
<dbReference type="Pfam" id="PF07992">
    <property type="entry name" value="Pyr_redox_2"/>
    <property type="match status" value="1"/>
</dbReference>
<feature type="domain" description="Cyclic nucleotide-binding" evidence="4">
    <location>
        <begin position="28"/>
        <end position="148"/>
    </location>
</feature>
<evidence type="ECO:0000256" key="3">
    <source>
        <dbReference type="ARBA" id="ARBA00023002"/>
    </source>
</evidence>
<dbReference type="Gene3D" id="3.50.50.60">
    <property type="entry name" value="FAD/NAD(P)-binding domain"/>
    <property type="match status" value="2"/>
</dbReference>
<name>A0ABX2CA37_9BRAD</name>
<gene>
    <name evidence="5" type="ORF">HL667_08935</name>
</gene>
<dbReference type="CDD" id="cd00038">
    <property type="entry name" value="CAP_ED"/>
    <property type="match status" value="1"/>
</dbReference>
<dbReference type="SMART" id="SM00100">
    <property type="entry name" value="cNMP"/>
    <property type="match status" value="1"/>
</dbReference>
<keyword evidence="6" id="KW-1185">Reference proteome</keyword>
<organism evidence="5 6">
    <name type="scientific">Bradyrhizobium aeschynomenes</name>
    <dbReference type="NCBI Taxonomy" id="2734909"/>
    <lineage>
        <taxon>Bacteria</taxon>
        <taxon>Pseudomonadati</taxon>
        <taxon>Pseudomonadota</taxon>
        <taxon>Alphaproteobacteria</taxon>
        <taxon>Hyphomicrobiales</taxon>
        <taxon>Nitrobacteraceae</taxon>
        <taxon>Bradyrhizobium</taxon>
    </lineage>
</organism>
<dbReference type="InterPro" id="IPR023753">
    <property type="entry name" value="FAD/NAD-binding_dom"/>
</dbReference>
<proteinExistence type="predicted"/>
<comment type="caution">
    <text evidence="5">The sequence shown here is derived from an EMBL/GenBank/DDBJ whole genome shotgun (WGS) entry which is preliminary data.</text>
</comment>
<dbReference type="Gene3D" id="2.60.120.10">
    <property type="entry name" value="Jelly Rolls"/>
    <property type="match status" value="1"/>
</dbReference>